<gene>
    <name evidence="2" type="ORF">DPMN_187836</name>
</gene>
<evidence type="ECO:0000313" key="2">
    <source>
        <dbReference type="EMBL" id="KAH3753202.1"/>
    </source>
</evidence>
<evidence type="ECO:0000313" key="3">
    <source>
        <dbReference type="Proteomes" id="UP000828390"/>
    </source>
</evidence>
<accession>A0A9D4DSB7</accession>
<reference evidence="2" key="1">
    <citation type="journal article" date="2019" name="bioRxiv">
        <title>The Genome of the Zebra Mussel, Dreissena polymorpha: A Resource for Invasive Species Research.</title>
        <authorList>
            <person name="McCartney M.A."/>
            <person name="Auch B."/>
            <person name="Kono T."/>
            <person name="Mallez S."/>
            <person name="Zhang Y."/>
            <person name="Obille A."/>
            <person name="Becker A."/>
            <person name="Abrahante J.E."/>
            <person name="Garbe J."/>
            <person name="Badalamenti J.P."/>
            <person name="Herman A."/>
            <person name="Mangelson H."/>
            <person name="Liachko I."/>
            <person name="Sullivan S."/>
            <person name="Sone E.D."/>
            <person name="Koren S."/>
            <person name="Silverstein K.A.T."/>
            <person name="Beckman K.B."/>
            <person name="Gohl D.M."/>
        </authorList>
    </citation>
    <scope>NUCLEOTIDE SEQUENCE</scope>
    <source>
        <strain evidence="2">Duluth1</strain>
        <tissue evidence="2">Whole animal</tissue>
    </source>
</reference>
<comment type="caution">
    <text evidence="2">The sequence shown here is derived from an EMBL/GenBank/DDBJ whole genome shotgun (WGS) entry which is preliminary data.</text>
</comment>
<keyword evidence="1" id="KW-0472">Membrane</keyword>
<dbReference type="Proteomes" id="UP000828390">
    <property type="component" value="Unassembled WGS sequence"/>
</dbReference>
<dbReference type="AlphaFoldDB" id="A0A9D4DSB7"/>
<evidence type="ECO:0000256" key="1">
    <source>
        <dbReference type="SAM" id="Phobius"/>
    </source>
</evidence>
<keyword evidence="3" id="KW-1185">Reference proteome</keyword>
<name>A0A9D4DSB7_DREPO</name>
<feature type="transmembrane region" description="Helical" evidence="1">
    <location>
        <begin position="69"/>
        <end position="91"/>
    </location>
</feature>
<dbReference type="EMBL" id="JAIWYP010000010">
    <property type="protein sequence ID" value="KAH3753202.1"/>
    <property type="molecule type" value="Genomic_DNA"/>
</dbReference>
<proteinExistence type="predicted"/>
<reference evidence="2" key="2">
    <citation type="submission" date="2020-11" db="EMBL/GenBank/DDBJ databases">
        <authorList>
            <person name="McCartney M.A."/>
            <person name="Auch B."/>
            <person name="Kono T."/>
            <person name="Mallez S."/>
            <person name="Becker A."/>
            <person name="Gohl D.M."/>
            <person name="Silverstein K.A.T."/>
            <person name="Koren S."/>
            <person name="Bechman K.B."/>
            <person name="Herman A."/>
            <person name="Abrahante J.E."/>
            <person name="Garbe J."/>
        </authorList>
    </citation>
    <scope>NUCLEOTIDE SEQUENCE</scope>
    <source>
        <strain evidence="2">Duluth1</strain>
        <tissue evidence="2">Whole animal</tissue>
    </source>
</reference>
<keyword evidence="1" id="KW-1133">Transmembrane helix</keyword>
<organism evidence="2 3">
    <name type="scientific">Dreissena polymorpha</name>
    <name type="common">Zebra mussel</name>
    <name type="synonym">Mytilus polymorpha</name>
    <dbReference type="NCBI Taxonomy" id="45954"/>
    <lineage>
        <taxon>Eukaryota</taxon>
        <taxon>Metazoa</taxon>
        <taxon>Spiralia</taxon>
        <taxon>Lophotrochozoa</taxon>
        <taxon>Mollusca</taxon>
        <taxon>Bivalvia</taxon>
        <taxon>Autobranchia</taxon>
        <taxon>Heteroconchia</taxon>
        <taxon>Euheterodonta</taxon>
        <taxon>Imparidentia</taxon>
        <taxon>Neoheterodontei</taxon>
        <taxon>Myida</taxon>
        <taxon>Dreissenoidea</taxon>
        <taxon>Dreissenidae</taxon>
        <taxon>Dreissena</taxon>
    </lineage>
</organism>
<protein>
    <submittedName>
        <fullName evidence="2">Uncharacterized protein</fullName>
    </submittedName>
</protein>
<keyword evidence="1" id="KW-0812">Transmembrane</keyword>
<sequence>MQDTSDKLTELHCIRQGFFEGRCFDYANSITCATVSLVHVYDTTPQFHGTPFRVEFNETQSRLQFNGTLILSSMALTLSFSSMALALPFVVMTQPLQISTMELTLEFSSMAITLPSGQMKHTLRLVLVHSSSRLVKLCPFPRYFNGLITLQFSFVKRPLPFGFKTSTLTFGFLVPIVRSIL</sequence>